<comment type="caution">
    <text evidence="1">The sequence shown here is derived from an EMBL/GenBank/DDBJ whole genome shotgun (WGS) entry which is preliminary data.</text>
</comment>
<gene>
    <name evidence="1" type="ORF">EGT74_01445</name>
</gene>
<organism evidence="1 2">
    <name type="scientific">Chitinophaga lutea</name>
    <dbReference type="NCBI Taxonomy" id="2488634"/>
    <lineage>
        <taxon>Bacteria</taxon>
        <taxon>Pseudomonadati</taxon>
        <taxon>Bacteroidota</taxon>
        <taxon>Chitinophagia</taxon>
        <taxon>Chitinophagales</taxon>
        <taxon>Chitinophagaceae</taxon>
        <taxon>Chitinophaga</taxon>
    </lineage>
</organism>
<protein>
    <submittedName>
        <fullName evidence="1">Uncharacterized protein</fullName>
    </submittedName>
</protein>
<dbReference type="EMBL" id="RPDH01000001">
    <property type="protein sequence ID" value="RPE12249.1"/>
    <property type="molecule type" value="Genomic_DNA"/>
</dbReference>
<evidence type="ECO:0000313" key="1">
    <source>
        <dbReference type="EMBL" id="RPE12249.1"/>
    </source>
</evidence>
<accession>A0A3N4PZB8</accession>
<dbReference type="Proteomes" id="UP000278351">
    <property type="component" value="Unassembled WGS sequence"/>
</dbReference>
<proteinExistence type="predicted"/>
<keyword evidence="2" id="KW-1185">Reference proteome</keyword>
<sequence length="105" mass="11531">MQRAKNRRACSFIKGGFYDGRYEKQGINGGGTIRFCGGAGILMLRMPALTGLPEFDGGTGCYFQKETLTGLRKFNDRIGQIFSKTGANGFIESRALKISPENKQL</sequence>
<name>A0A3N4PZB8_9BACT</name>
<reference evidence="1 2" key="1">
    <citation type="submission" date="2018-11" db="EMBL/GenBank/DDBJ databases">
        <title>Chitinophaga lutea sp.nov., isolate from arsenic contaminated soil.</title>
        <authorList>
            <person name="Zong Y."/>
        </authorList>
    </citation>
    <scope>NUCLEOTIDE SEQUENCE [LARGE SCALE GENOMIC DNA]</scope>
    <source>
        <strain evidence="1 2">ZY74</strain>
    </source>
</reference>
<dbReference type="AlphaFoldDB" id="A0A3N4PZB8"/>
<evidence type="ECO:0000313" key="2">
    <source>
        <dbReference type="Proteomes" id="UP000278351"/>
    </source>
</evidence>